<accession>A0ABQ8JVP1</accession>
<keyword evidence="1" id="KW-0805">Transcription regulation</keyword>
<dbReference type="CDD" id="cd14721">
    <property type="entry name" value="bZIP_Fos"/>
    <property type="match status" value="1"/>
</dbReference>
<dbReference type="Proteomes" id="UP000887458">
    <property type="component" value="Unassembled WGS sequence"/>
</dbReference>
<dbReference type="SUPFAM" id="SSF57959">
    <property type="entry name" value="Leucine zipper domain"/>
    <property type="match status" value="1"/>
</dbReference>
<reference evidence="6 7" key="2">
    <citation type="journal article" date="2022" name="Mol. Biol. Evol.">
        <title>Comparative Genomics Reveals Insights into the Divergent Evolution of Astigmatic Mites and Household Pest Adaptations.</title>
        <authorList>
            <person name="Xiong Q."/>
            <person name="Wan A.T."/>
            <person name="Liu X."/>
            <person name="Fung C.S."/>
            <person name="Xiao X."/>
            <person name="Malainual N."/>
            <person name="Hou J."/>
            <person name="Wang L."/>
            <person name="Wang M."/>
            <person name="Yang K.Y."/>
            <person name="Cui Y."/>
            <person name="Leung E.L."/>
            <person name="Nong W."/>
            <person name="Shin S.K."/>
            <person name="Au S.W."/>
            <person name="Jeong K.Y."/>
            <person name="Chew F.T."/>
            <person name="Hui J.H."/>
            <person name="Leung T.F."/>
            <person name="Tungtrongchitr A."/>
            <person name="Zhong N."/>
            <person name="Liu Z."/>
            <person name="Tsui S.K."/>
        </authorList>
    </citation>
    <scope>NUCLEOTIDE SEQUENCE [LARGE SCALE GENOMIC DNA]</scope>
    <source>
        <strain evidence="6">Derp</strain>
    </source>
</reference>
<keyword evidence="2" id="KW-0238">DNA-binding</keyword>
<dbReference type="Pfam" id="PF00170">
    <property type="entry name" value="bZIP_1"/>
    <property type="match status" value="1"/>
</dbReference>
<dbReference type="PRINTS" id="PR00042">
    <property type="entry name" value="LEUZIPPRFOS"/>
</dbReference>
<evidence type="ECO:0000256" key="2">
    <source>
        <dbReference type="ARBA" id="ARBA00023125"/>
    </source>
</evidence>
<evidence type="ECO:0000313" key="7">
    <source>
        <dbReference type="Proteomes" id="UP000887458"/>
    </source>
</evidence>
<evidence type="ECO:0000259" key="5">
    <source>
        <dbReference type="PROSITE" id="PS50217"/>
    </source>
</evidence>
<dbReference type="PANTHER" id="PTHR23351:SF24">
    <property type="entry name" value="ACTIVATING TRANSCRIPTION FACTOR 3-RELATED"/>
    <property type="match status" value="1"/>
</dbReference>
<dbReference type="PROSITE" id="PS50217">
    <property type="entry name" value="BZIP"/>
    <property type="match status" value="1"/>
</dbReference>
<evidence type="ECO:0000256" key="1">
    <source>
        <dbReference type="ARBA" id="ARBA00023015"/>
    </source>
</evidence>
<dbReference type="Gene3D" id="1.20.5.170">
    <property type="match status" value="1"/>
</dbReference>
<name>A0ABQ8JVP1_DERPT</name>
<gene>
    <name evidence="6" type="primary">FOSL2</name>
    <name evidence="6" type="ORF">DERP_002639</name>
</gene>
<dbReference type="PANTHER" id="PTHR23351">
    <property type="entry name" value="FOS TRANSCRIPTION FACTOR-RELATED"/>
    <property type="match status" value="1"/>
</dbReference>
<keyword evidence="7" id="KW-1185">Reference proteome</keyword>
<dbReference type="EMBL" id="NJHN03000008">
    <property type="protein sequence ID" value="KAH9426540.1"/>
    <property type="molecule type" value="Genomic_DNA"/>
</dbReference>
<feature type="region of interest" description="Disordered" evidence="4">
    <location>
        <begin position="161"/>
        <end position="208"/>
    </location>
</feature>
<evidence type="ECO:0000313" key="6">
    <source>
        <dbReference type="EMBL" id="KAH9426540.1"/>
    </source>
</evidence>
<dbReference type="InterPro" id="IPR004827">
    <property type="entry name" value="bZIP"/>
</dbReference>
<feature type="compositionally biased region" description="Polar residues" evidence="4">
    <location>
        <begin position="161"/>
        <end position="176"/>
    </location>
</feature>
<comment type="caution">
    <text evidence="6">The sequence shown here is derived from an EMBL/GenBank/DDBJ whole genome shotgun (WGS) entry which is preliminary data.</text>
</comment>
<protein>
    <submittedName>
        <fullName evidence="6">BZIP Maf transcription factor</fullName>
    </submittedName>
</protein>
<feature type="region of interest" description="Disordered" evidence="4">
    <location>
        <begin position="297"/>
        <end position="324"/>
    </location>
</feature>
<evidence type="ECO:0000256" key="4">
    <source>
        <dbReference type="SAM" id="MobiDB-lite"/>
    </source>
</evidence>
<proteinExistence type="predicted"/>
<dbReference type="InterPro" id="IPR046347">
    <property type="entry name" value="bZIP_sf"/>
</dbReference>
<feature type="domain" description="BZIP" evidence="5">
    <location>
        <begin position="194"/>
        <end position="257"/>
    </location>
</feature>
<feature type="compositionally biased region" description="Polar residues" evidence="4">
    <location>
        <begin position="297"/>
        <end position="314"/>
    </location>
</feature>
<sequence length="418" mass="46415">MALTLPLSSNGELLFYTNSPNASSSHNNNNGQLNSHFKGGLTKTTPTLTPTRLKNIEEQFFEHSLLPPKPFLHDHMAGFVPPTVNIKLHLQQPHQQQQPIESDSILNDQDSQPLALLHQESSSKSIDYFSSNSISNDSFSSNNSISDDYSSETNSSCQAIANNAVGSKTRSSQKKSTGGGRKPHSSQNLSSDEILKRQKRRERNKLAAARCRKKRVDQTNCLIDQTKDLQKKHDALIKKVENRLKEFHSKKDVLLNHESQCHNIDMRIVQQIYAQIDFAAINSAMETVADEDLDTDLNTTCHTSSSQDEFSQQTLPPPKRKRPNSLVFRPMAHQQQNIKPEPGLAEQLQSIIGTNETNNTNTPSNGFSFADFAGLVEPTGLTPLNPSITTVDLTPSTMTAFLKSLASPIDDQKKLLSM</sequence>
<organism evidence="6 7">
    <name type="scientific">Dermatophagoides pteronyssinus</name>
    <name type="common">European house dust mite</name>
    <dbReference type="NCBI Taxonomy" id="6956"/>
    <lineage>
        <taxon>Eukaryota</taxon>
        <taxon>Metazoa</taxon>
        <taxon>Ecdysozoa</taxon>
        <taxon>Arthropoda</taxon>
        <taxon>Chelicerata</taxon>
        <taxon>Arachnida</taxon>
        <taxon>Acari</taxon>
        <taxon>Acariformes</taxon>
        <taxon>Sarcoptiformes</taxon>
        <taxon>Astigmata</taxon>
        <taxon>Psoroptidia</taxon>
        <taxon>Analgoidea</taxon>
        <taxon>Pyroglyphidae</taxon>
        <taxon>Dermatophagoidinae</taxon>
        <taxon>Dermatophagoides</taxon>
    </lineage>
</organism>
<dbReference type="SMART" id="SM00338">
    <property type="entry name" value="BRLZ"/>
    <property type="match status" value="1"/>
</dbReference>
<keyword evidence="3" id="KW-0804">Transcription</keyword>
<dbReference type="PROSITE" id="PS00036">
    <property type="entry name" value="BZIP_BASIC"/>
    <property type="match status" value="1"/>
</dbReference>
<reference evidence="6 7" key="1">
    <citation type="journal article" date="2018" name="J. Allergy Clin. Immunol.">
        <title>High-quality assembly of Dermatophagoides pteronyssinus genome and transcriptome reveals a wide range of novel allergens.</title>
        <authorList>
            <person name="Liu X.Y."/>
            <person name="Yang K.Y."/>
            <person name="Wang M.Q."/>
            <person name="Kwok J.S."/>
            <person name="Zeng X."/>
            <person name="Yang Z."/>
            <person name="Xiao X.J."/>
            <person name="Lau C.P."/>
            <person name="Li Y."/>
            <person name="Huang Z.M."/>
            <person name="Ba J.G."/>
            <person name="Yim A.K."/>
            <person name="Ouyang C.Y."/>
            <person name="Ngai S.M."/>
            <person name="Chan T.F."/>
            <person name="Leung E.L."/>
            <person name="Liu L."/>
            <person name="Liu Z.G."/>
            <person name="Tsui S.K."/>
        </authorList>
    </citation>
    <scope>NUCLEOTIDE SEQUENCE [LARGE SCALE GENOMIC DNA]</scope>
    <source>
        <strain evidence="6">Derp</strain>
    </source>
</reference>
<evidence type="ECO:0000256" key="3">
    <source>
        <dbReference type="ARBA" id="ARBA00023163"/>
    </source>
</evidence>
<dbReference type="InterPro" id="IPR000837">
    <property type="entry name" value="AP-1"/>
</dbReference>